<evidence type="ECO:0000256" key="3">
    <source>
        <dbReference type="ARBA" id="ARBA00010617"/>
    </source>
</evidence>
<keyword evidence="12" id="KW-1185">Reference proteome</keyword>
<evidence type="ECO:0000256" key="1">
    <source>
        <dbReference type="ARBA" id="ARBA00001971"/>
    </source>
</evidence>
<evidence type="ECO:0000256" key="7">
    <source>
        <dbReference type="ARBA" id="ARBA00023004"/>
    </source>
</evidence>
<dbReference type="InterPro" id="IPR050364">
    <property type="entry name" value="Cytochrome_P450_fung"/>
</dbReference>
<keyword evidence="6 10" id="KW-0560">Oxidoreductase</keyword>
<evidence type="ECO:0000256" key="8">
    <source>
        <dbReference type="ARBA" id="ARBA00023033"/>
    </source>
</evidence>
<feature type="binding site" description="axial binding residue" evidence="9">
    <location>
        <position position="433"/>
    </location>
    <ligand>
        <name>heme</name>
        <dbReference type="ChEBI" id="CHEBI:30413"/>
    </ligand>
    <ligandPart>
        <name>Fe</name>
        <dbReference type="ChEBI" id="CHEBI:18248"/>
    </ligandPart>
</feature>
<dbReference type="InterPro" id="IPR017972">
    <property type="entry name" value="Cyt_P450_CS"/>
</dbReference>
<comment type="similarity">
    <text evidence="3 10">Belongs to the cytochrome P450 family.</text>
</comment>
<evidence type="ECO:0000313" key="12">
    <source>
        <dbReference type="Proteomes" id="UP000683000"/>
    </source>
</evidence>
<evidence type="ECO:0000256" key="4">
    <source>
        <dbReference type="ARBA" id="ARBA00022617"/>
    </source>
</evidence>
<protein>
    <submittedName>
        <fullName evidence="11">Cytochrome P450</fullName>
    </submittedName>
</protein>
<keyword evidence="4 9" id="KW-0349">Heme</keyword>
<dbReference type="PRINTS" id="PR00385">
    <property type="entry name" value="P450"/>
</dbReference>
<dbReference type="Gene3D" id="1.10.630.10">
    <property type="entry name" value="Cytochrome P450"/>
    <property type="match status" value="1"/>
</dbReference>
<comment type="caution">
    <text evidence="11">The sequence shown here is derived from an EMBL/GenBank/DDBJ whole genome shotgun (WGS) entry which is preliminary data.</text>
</comment>
<dbReference type="CDD" id="cd11065">
    <property type="entry name" value="CYP64-like"/>
    <property type="match status" value="1"/>
</dbReference>
<keyword evidence="8 10" id="KW-0503">Monooxygenase</keyword>
<reference evidence="11" key="1">
    <citation type="submission" date="2021-03" db="EMBL/GenBank/DDBJ databases">
        <title>Evolutionary innovations through gain and loss of genes in the ectomycorrhizal Boletales.</title>
        <authorList>
            <person name="Wu G."/>
            <person name="Miyauchi S."/>
            <person name="Morin E."/>
            <person name="Yang Z.-L."/>
            <person name="Xu J."/>
            <person name="Martin F.M."/>
        </authorList>
    </citation>
    <scope>NUCLEOTIDE SEQUENCE</scope>
    <source>
        <strain evidence="11">BR01</strain>
    </source>
</reference>
<name>A0A8I2YG57_9AGAM</name>
<dbReference type="EMBL" id="JAGFBS010000033">
    <property type="protein sequence ID" value="KAG6371529.1"/>
    <property type="molecule type" value="Genomic_DNA"/>
</dbReference>
<evidence type="ECO:0000313" key="11">
    <source>
        <dbReference type="EMBL" id="KAG6371529.1"/>
    </source>
</evidence>
<dbReference type="SUPFAM" id="SSF48264">
    <property type="entry name" value="Cytochrome P450"/>
    <property type="match status" value="1"/>
</dbReference>
<dbReference type="InterPro" id="IPR001128">
    <property type="entry name" value="Cyt_P450"/>
</dbReference>
<dbReference type="GO" id="GO:0016705">
    <property type="term" value="F:oxidoreductase activity, acting on paired donors, with incorporation or reduction of molecular oxygen"/>
    <property type="evidence" value="ECO:0007669"/>
    <property type="project" value="InterPro"/>
</dbReference>
<dbReference type="AlphaFoldDB" id="A0A8I2YG57"/>
<evidence type="ECO:0000256" key="9">
    <source>
        <dbReference type="PIRSR" id="PIRSR602401-1"/>
    </source>
</evidence>
<sequence>MLFLQVGSGWVVLGCAAVLLGCWAYVQRVVYPRKGLPIPPGPTGHWLFGTPYPKYRAPYKLAELTKKYGPVFSLRHGPRLFVIIGRYQAAMEIMEKEGASVADRPRLIAAAETLSGGMRIVTSRNGPPLRRARRALHTMMQPKMAETYEPLQFRHAKDVLLDILDDPERHQMHARRYAASVVMGMTYGKVTPTSYSDPEVIAVNHCLKRVGHAMLPGAYLVDTYPILQYVPGYLTQLRKWHEEELELFEGQLNTVRKQMAEGTARPCFAKFIIENQQEYQIPEKEMAYLAGAMFGAGAETTASAITIMIMAAALHREAQSKAHEELDRVVGRERLPSFADQQMLPQVTAFTLESMRWRPVNVGVPHRVTKDIIWRNYVIPEGTTVVGNHWAIANDPDVFPNPEKFDPQRWLTADGTLRDDLRFCTFGFGRRFCPGQHVANRSIFMNAALIFWAFRVSEDPNAPIDSFAFSDTVNQIAAPFRVMFEPRSSEAHIRHLCTEVDNNYVFIAERPSQRWCLQFNNPLKGYASHVKLTLSLSHLGLVGQPKH</sequence>
<proteinExistence type="inferred from homology"/>
<dbReference type="InterPro" id="IPR002401">
    <property type="entry name" value="Cyt_P450_E_grp-I"/>
</dbReference>
<dbReference type="GO" id="GO:0004497">
    <property type="term" value="F:monooxygenase activity"/>
    <property type="evidence" value="ECO:0007669"/>
    <property type="project" value="UniProtKB-KW"/>
</dbReference>
<keyword evidence="5 9" id="KW-0479">Metal-binding</keyword>
<evidence type="ECO:0000256" key="2">
    <source>
        <dbReference type="ARBA" id="ARBA00005179"/>
    </source>
</evidence>
<dbReference type="Pfam" id="PF00067">
    <property type="entry name" value="p450"/>
    <property type="match status" value="1"/>
</dbReference>
<dbReference type="OrthoDB" id="2789670at2759"/>
<dbReference type="InterPro" id="IPR036396">
    <property type="entry name" value="Cyt_P450_sf"/>
</dbReference>
<dbReference type="PRINTS" id="PR00463">
    <property type="entry name" value="EP450I"/>
</dbReference>
<comment type="pathway">
    <text evidence="2">Secondary metabolite biosynthesis.</text>
</comment>
<organism evidence="11 12">
    <name type="scientific">Boletus reticuloceps</name>
    <dbReference type="NCBI Taxonomy" id="495285"/>
    <lineage>
        <taxon>Eukaryota</taxon>
        <taxon>Fungi</taxon>
        <taxon>Dikarya</taxon>
        <taxon>Basidiomycota</taxon>
        <taxon>Agaricomycotina</taxon>
        <taxon>Agaricomycetes</taxon>
        <taxon>Agaricomycetidae</taxon>
        <taxon>Boletales</taxon>
        <taxon>Boletineae</taxon>
        <taxon>Boletaceae</taxon>
        <taxon>Boletoideae</taxon>
        <taxon>Boletus</taxon>
    </lineage>
</organism>
<dbReference type="PANTHER" id="PTHR46300">
    <property type="entry name" value="P450, PUTATIVE (EUROFUNG)-RELATED-RELATED"/>
    <property type="match status" value="1"/>
</dbReference>
<comment type="cofactor">
    <cofactor evidence="1 9">
        <name>heme</name>
        <dbReference type="ChEBI" id="CHEBI:30413"/>
    </cofactor>
</comment>
<gene>
    <name evidence="11" type="ORF">JVT61DRAFT_9234</name>
</gene>
<accession>A0A8I2YG57</accession>
<dbReference type="PANTHER" id="PTHR46300:SF1">
    <property type="entry name" value="P450, PUTATIVE (EUROFUNG)-RELATED"/>
    <property type="match status" value="1"/>
</dbReference>
<dbReference type="GO" id="GO:0005506">
    <property type="term" value="F:iron ion binding"/>
    <property type="evidence" value="ECO:0007669"/>
    <property type="project" value="InterPro"/>
</dbReference>
<evidence type="ECO:0000256" key="5">
    <source>
        <dbReference type="ARBA" id="ARBA00022723"/>
    </source>
</evidence>
<dbReference type="Proteomes" id="UP000683000">
    <property type="component" value="Unassembled WGS sequence"/>
</dbReference>
<evidence type="ECO:0000256" key="6">
    <source>
        <dbReference type="ARBA" id="ARBA00023002"/>
    </source>
</evidence>
<evidence type="ECO:0000256" key="10">
    <source>
        <dbReference type="RuleBase" id="RU000461"/>
    </source>
</evidence>
<dbReference type="GO" id="GO:0020037">
    <property type="term" value="F:heme binding"/>
    <property type="evidence" value="ECO:0007669"/>
    <property type="project" value="InterPro"/>
</dbReference>
<keyword evidence="7 9" id="KW-0408">Iron</keyword>
<dbReference type="PROSITE" id="PS00086">
    <property type="entry name" value="CYTOCHROME_P450"/>
    <property type="match status" value="1"/>
</dbReference>